<protein>
    <submittedName>
        <fullName evidence="5">Uncharacterized protein</fullName>
    </submittedName>
</protein>
<proteinExistence type="predicted"/>
<feature type="region of interest" description="Disordered" evidence="1">
    <location>
        <begin position="1127"/>
        <end position="1153"/>
    </location>
</feature>
<comment type="caution">
    <text evidence="5">The sequence shown here is derived from an EMBL/GenBank/DDBJ whole genome shotgun (WGS) entry which is preliminary data.</text>
</comment>
<feature type="region of interest" description="Disordered" evidence="1">
    <location>
        <begin position="1367"/>
        <end position="1408"/>
    </location>
</feature>
<evidence type="ECO:0000256" key="1">
    <source>
        <dbReference type="SAM" id="MobiDB-lite"/>
    </source>
</evidence>
<dbReference type="InterPro" id="IPR057852">
    <property type="entry name" value="Beta-prop_WDR11_1st"/>
</dbReference>
<gene>
    <name evidence="5" type="ORF">WJX73_003520</name>
</gene>
<dbReference type="InterPro" id="IPR057853">
    <property type="entry name" value="Beta-prop_WDR11_2nd"/>
</dbReference>
<feature type="domain" description="WDR11 first beta-propeller" evidence="2">
    <location>
        <begin position="14"/>
        <end position="346"/>
    </location>
</feature>
<reference evidence="5 6" key="1">
    <citation type="journal article" date="2024" name="Nat. Commun.">
        <title>Phylogenomics reveals the evolutionary origins of lichenization in chlorophyte algae.</title>
        <authorList>
            <person name="Puginier C."/>
            <person name="Libourel C."/>
            <person name="Otte J."/>
            <person name="Skaloud P."/>
            <person name="Haon M."/>
            <person name="Grisel S."/>
            <person name="Petersen M."/>
            <person name="Berrin J.G."/>
            <person name="Delaux P.M."/>
            <person name="Dal Grande F."/>
            <person name="Keller J."/>
        </authorList>
    </citation>
    <scope>NUCLEOTIDE SEQUENCE [LARGE SCALE GENOMIC DNA]</scope>
    <source>
        <strain evidence="5 6">SAG 2036</strain>
    </source>
</reference>
<dbReference type="InterPro" id="IPR011047">
    <property type="entry name" value="Quinoprotein_ADH-like_sf"/>
</dbReference>
<evidence type="ECO:0000313" key="5">
    <source>
        <dbReference type="EMBL" id="KAK9807089.1"/>
    </source>
</evidence>
<dbReference type="InterPro" id="IPR057854">
    <property type="entry name" value="TPR_WDR11"/>
</dbReference>
<keyword evidence="6" id="KW-1185">Reference proteome</keyword>
<dbReference type="Pfam" id="PF23753">
    <property type="entry name" value="TPR_WDR11"/>
    <property type="match status" value="1"/>
</dbReference>
<name>A0AAW1PGV0_9CHLO</name>
<organism evidence="5 6">
    <name type="scientific">Symbiochloris irregularis</name>
    <dbReference type="NCBI Taxonomy" id="706552"/>
    <lineage>
        <taxon>Eukaryota</taxon>
        <taxon>Viridiplantae</taxon>
        <taxon>Chlorophyta</taxon>
        <taxon>core chlorophytes</taxon>
        <taxon>Trebouxiophyceae</taxon>
        <taxon>Trebouxiales</taxon>
        <taxon>Trebouxiaceae</taxon>
        <taxon>Symbiochloris</taxon>
    </lineage>
</organism>
<feature type="compositionally biased region" description="Polar residues" evidence="1">
    <location>
        <begin position="433"/>
        <end position="444"/>
    </location>
</feature>
<dbReference type="EMBL" id="JALJOQ010000034">
    <property type="protein sequence ID" value="KAK9807089.1"/>
    <property type="molecule type" value="Genomic_DNA"/>
</dbReference>
<dbReference type="InterPro" id="IPR039694">
    <property type="entry name" value="WDR11"/>
</dbReference>
<evidence type="ECO:0000259" key="2">
    <source>
        <dbReference type="Pfam" id="PF23751"/>
    </source>
</evidence>
<evidence type="ECO:0000259" key="3">
    <source>
        <dbReference type="Pfam" id="PF23752"/>
    </source>
</evidence>
<feature type="region of interest" description="Disordered" evidence="1">
    <location>
        <begin position="1167"/>
        <end position="1200"/>
    </location>
</feature>
<evidence type="ECO:0000259" key="4">
    <source>
        <dbReference type="Pfam" id="PF23753"/>
    </source>
</evidence>
<sequence>MTTAAVDILGILPGPALKTNAGACDLFAGEAFAYAVSSAIAVVDVRRMQLACVLQGPHRTAPVTAVAWCPELHSRSARDASALRLASGDLDGRVVLWDVTGGAPEAVLEDPAQAAAGGGKKGEAARGGAVKSLAWVMPEPALLAVVLASGLLILWDPKGGSVVWKKDFGADAALASICTDPTDARRVCVAGTKGSLNVLKFAQPPGGVLGASATPVFAATNPMPNPPRGEVKLADSQTYQVDVKPGDTLVCKMTATRDLLYVLLPREIVVFDLEFGQPAASTSLGPSRPVFKSLLACLGHATAGRLPHEGGIDLLYCSHQDNSVSVWQRAPAQLSYTMMGIHKLLPPPSRISNNVALALLCIAACPWQQGVEDLPGRPIVLPLVGPKVFTPQISRNVSQIPLTGNESDGRAENGSTVTDNGHGEGWQAEFHSNRPSLEKPQSSVDKARQHDLGSQLATSAANAGAQGKDPHTLLLITVTDQGNIWQWHMPLAELSQKTLAHAPSSIPPHKGDAPQVLAAPHPPKGPTEGLPSPPIPPRSPPPGSPGPQERPCTKPSLLGILHTLPHPVTTFSICPTPVAVGVAGVPSGVPSMMSGPGGDAVSVMAAVTTAGNVELVTVCRGSLMPLLGTVSVSLGAHKDMVRGVRWLGATARIVSFSSERLPNSTTFRNTLLLSDARSRASMPFREVGAEDAPMLGIRASPSGRYVLVLLRGAPSEIWAVGGTTRPHRVRVLDLPFTAVEWVLPTELSASLPATPTKWMVWQRSPRAVMRVSSGIWDVDDTASGGGTPLGGTGGKRRGSGAGEVGDAEGDEYPEERLAFALGDGRVGVLAVKGRKVSDTKPKRPSWQGLPIGGDNAATAIGAQGYTVIIGDKEGNLHRWELATGRVYTTPTGQGPVRRIHFAPAAASELTHNLSIPAAQPMNPPHTTRVAALFSTGAFAVWELPPSYELRPGAVSLAASARVGKAIDIAWLPLPAPVGAGSTLAVAVEDGTLALVDAAQSLEHRGRKQRMAAFRNLLGGVWPFPQGGLCPPPPLGGSLLLPRAWALLLRMLLQCGVPPATLRALASHPQGMSDAEKGAEAVIFRSSDAELEERIWAKLPLDAKASWLSNPHRMVSLGAQAISALASRHTTEAQEDAPFFASEDPGKNPDTWDPAWEAAWDDSATAMTQQTPAGADPAMSQQDQQSLASTRSTTREDEDVGPVTHQMLIEQQEGISGISRSMTRQSGEGVAVKKRGWKDRLGKMANAGATALKGLAAGNAPPPDSSLAAVSAAMTAAQSIAAGESVASEHGADVTFTANLATVMRALAHSRACRTLLFEREWAAYEAAIASGSISARMAVAASVCGDEDAAKFWKGLPQTLATLRKQQRHEALPPAHPSGTLRKSMSELGPRHTEGGGAQLMGDARPSAGGQPWVEAADLAEARERASWHEAMDRRMTASASERLKERRMLEYVVLGDFQTAVGFLLASTPEKSARYYRDALCTLALAAASTEADQPGPAALVPETVSRTLHIQAAKVVTAHAASVGDPLLGVPLLCSAGLAAEAVQVLQEARLWRYAATLTAHSLSGVERAGALERWAVHIHQEEGRLWQACGVLAAAGALRSVVLLLRRCGAPDSAAAFVGTCREAGFGGDPRAPADSGRLENLFFHSGSTPMRRSLSLATSTLGGAEAAADQDVITVEYVQHCRQILQQL</sequence>
<dbReference type="Pfam" id="PF23751">
    <property type="entry name" value="Beta-prop_WDR11_1st"/>
    <property type="match status" value="1"/>
</dbReference>
<accession>A0AAW1PGV0</accession>
<dbReference type="GO" id="GO:0005737">
    <property type="term" value="C:cytoplasm"/>
    <property type="evidence" value="ECO:0007669"/>
    <property type="project" value="TreeGrafter"/>
</dbReference>
<dbReference type="Gene3D" id="2.130.10.10">
    <property type="entry name" value="YVTN repeat-like/Quinoprotein amine dehydrogenase"/>
    <property type="match status" value="1"/>
</dbReference>
<evidence type="ECO:0000313" key="6">
    <source>
        <dbReference type="Proteomes" id="UP001465755"/>
    </source>
</evidence>
<feature type="compositionally biased region" description="Polar residues" evidence="1">
    <location>
        <begin position="1178"/>
        <end position="1191"/>
    </location>
</feature>
<dbReference type="InterPro" id="IPR036322">
    <property type="entry name" value="WD40_repeat_dom_sf"/>
</dbReference>
<dbReference type="InterPro" id="IPR001680">
    <property type="entry name" value="WD40_rpt"/>
</dbReference>
<dbReference type="Pfam" id="PF23752">
    <property type="entry name" value="Beta-prop_WDR11_2nd"/>
    <property type="match status" value="1"/>
</dbReference>
<dbReference type="SUPFAM" id="SSF50998">
    <property type="entry name" value="Quinoprotein alcohol dehydrogenase-like"/>
    <property type="match status" value="1"/>
</dbReference>
<feature type="region of interest" description="Disordered" evidence="1">
    <location>
        <begin position="501"/>
        <end position="555"/>
    </location>
</feature>
<dbReference type="PANTHER" id="PTHR14593">
    <property type="entry name" value="WD REPEAT-CONTAINING PROTEIN 11"/>
    <property type="match status" value="1"/>
</dbReference>
<feature type="region of interest" description="Disordered" evidence="1">
    <location>
        <begin position="779"/>
        <end position="809"/>
    </location>
</feature>
<dbReference type="Proteomes" id="UP001465755">
    <property type="component" value="Unassembled WGS sequence"/>
</dbReference>
<feature type="region of interest" description="Disordered" evidence="1">
    <location>
        <begin position="399"/>
        <end position="466"/>
    </location>
</feature>
<feature type="compositionally biased region" description="Pro residues" evidence="1">
    <location>
        <begin position="520"/>
        <end position="545"/>
    </location>
</feature>
<dbReference type="InterPro" id="IPR015943">
    <property type="entry name" value="WD40/YVTN_repeat-like_dom_sf"/>
</dbReference>
<dbReference type="SUPFAM" id="SSF50978">
    <property type="entry name" value="WD40 repeat-like"/>
    <property type="match status" value="1"/>
</dbReference>
<dbReference type="PANTHER" id="PTHR14593:SF5">
    <property type="entry name" value="WD REPEAT-CONTAINING PROTEIN 11"/>
    <property type="match status" value="1"/>
</dbReference>
<feature type="compositionally biased region" description="Gly residues" evidence="1">
    <location>
        <begin position="783"/>
        <end position="803"/>
    </location>
</feature>
<dbReference type="SMART" id="SM00320">
    <property type="entry name" value="WD40"/>
    <property type="match status" value="2"/>
</dbReference>
<feature type="domain" description="WDR11 TPR" evidence="4">
    <location>
        <begin position="1316"/>
        <end position="1627"/>
    </location>
</feature>
<feature type="domain" description="WDR11 second beta-propeller" evidence="3">
    <location>
        <begin position="585"/>
        <end position="1001"/>
    </location>
</feature>